<dbReference type="SUPFAM" id="SSF144232">
    <property type="entry name" value="HIT/MYND zinc finger-like"/>
    <property type="match status" value="1"/>
</dbReference>
<dbReference type="EMBL" id="CCBP010000414">
    <property type="protein sequence ID" value="CDO76798.1"/>
    <property type="molecule type" value="Genomic_DNA"/>
</dbReference>
<comment type="caution">
    <text evidence="6">The sequence shown here is derived from an EMBL/GenBank/DDBJ whole genome shotgun (WGS) entry which is preliminary data.</text>
</comment>
<evidence type="ECO:0000256" key="4">
    <source>
        <dbReference type="PROSITE-ProRule" id="PRU00134"/>
    </source>
</evidence>
<protein>
    <recommendedName>
        <fullName evidence="5">MYND-type domain-containing protein</fullName>
    </recommendedName>
</protein>
<dbReference type="Gene3D" id="6.10.140.2220">
    <property type="match status" value="1"/>
</dbReference>
<dbReference type="PANTHER" id="PTHR10237:SF14">
    <property type="entry name" value="MYND-TYPE DOMAIN-CONTAINING PROTEIN"/>
    <property type="match status" value="1"/>
</dbReference>
<name>A0A060SWF7_PYCCI</name>
<dbReference type="Pfam" id="PF14737">
    <property type="entry name" value="DUF4470"/>
    <property type="match status" value="1"/>
</dbReference>
<keyword evidence="2 4" id="KW-0863">Zinc-finger</keyword>
<dbReference type="PANTHER" id="PTHR10237">
    <property type="entry name" value="DEFORMED EPIDERMAL AUTOREGULATORY FACTOR 1 HOMOLOG SUPPRESSIN"/>
    <property type="match status" value="1"/>
</dbReference>
<keyword evidence="3" id="KW-0862">Zinc</keyword>
<dbReference type="GO" id="GO:0000981">
    <property type="term" value="F:DNA-binding transcription factor activity, RNA polymerase II-specific"/>
    <property type="evidence" value="ECO:0007669"/>
    <property type="project" value="TreeGrafter"/>
</dbReference>
<evidence type="ECO:0000256" key="3">
    <source>
        <dbReference type="ARBA" id="ARBA00022833"/>
    </source>
</evidence>
<dbReference type="GO" id="GO:0005634">
    <property type="term" value="C:nucleus"/>
    <property type="evidence" value="ECO:0007669"/>
    <property type="project" value="TreeGrafter"/>
</dbReference>
<dbReference type="InterPro" id="IPR002893">
    <property type="entry name" value="Znf_MYND"/>
</dbReference>
<organism evidence="6 7">
    <name type="scientific">Pycnoporus cinnabarinus</name>
    <name type="common">Cinnabar-red polypore</name>
    <name type="synonym">Trametes cinnabarina</name>
    <dbReference type="NCBI Taxonomy" id="5643"/>
    <lineage>
        <taxon>Eukaryota</taxon>
        <taxon>Fungi</taxon>
        <taxon>Dikarya</taxon>
        <taxon>Basidiomycota</taxon>
        <taxon>Agaricomycotina</taxon>
        <taxon>Agaricomycetes</taxon>
        <taxon>Polyporales</taxon>
        <taxon>Polyporaceae</taxon>
        <taxon>Trametes</taxon>
    </lineage>
</organism>
<feature type="domain" description="MYND-type" evidence="5">
    <location>
        <begin position="1098"/>
        <end position="1136"/>
    </location>
</feature>
<dbReference type="AlphaFoldDB" id="A0A060SWF7"/>
<dbReference type="InterPro" id="IPR024119">
    <property type="entry name" value="TF_DEAF-1"/>
</dbReference>
<dbReference type="PROSITE" id="PS50865">
    <property type="entry name" value="ZF_MYND_2"/>
    <property type="match status" value="1"/>
</dbReference>
<dbReference type="STRING" id="5643.A0A060SWF7"/>
<evidence type="ECO:0000313" key="6">
    <source>
        <dbReference type="EMBL" id="CDO76798.1"/>
    </source>
</evidence>
<dbReference type="PROSITE" id="PS01360">
    <property type="entry name" value="ZF_MYND_1"/>
    <property type="match status" value="1"/>
</dbReference>
<evidence type="ECO:0000259" key="5">
    <source>
        <dbReference type="PROSITE" id="PS50865"/>
    </source>
</evidence>
<reference evidence="6" key="1">
    <citation type="submission" date="2014-01" db="EMBL/GenBank/DDBJ databases">
        <title>The genome of the white-rot fungus Pycnoporus cinnabarinus: a basidiomycete model with a versatile arsenal for lignocellulosic biomass breakdown.</title>
        <authorList>
            <person name="Levasseur A."/>
            <person name="Lomascolo A."/>
            <person name="Ruiz-Duenas F.J."/>
            <person name="Uzan E."/>
            <person name="Piumi F."/>
            <person name="Kues U."/>
            <person name="Ram A.F.J."/>
            <person name="Murat C."/>
            <person name="Haon M."/>
            <person name="Benoit I."/>
            <person name="Arfi Y."/>
            <person name="Chevret D."/>
            <person name="Drula E."/>
            <person name="Kwon M.J."/>
            <person name="Gouret P."/>
            <person name="Lesage-Meessen L."/>
            <person name="Lombard V."/>
            <person name="Mariette J."/>
            <person name="Noirot C."/>
            <person name="Park J."/>
            <person name="Patyshakuliyeva A."/>
            <person name="Wieneger R.A.B."/>
            <person name="Wosten H.A.B."/>
            <person name="Martin F."/>
            <person name="Coutinho P.M."/>
            <person name="de Vries R."/>
            <person name="Martinez A.T."/>
            <person name="Klopp C."/>
            <person name="Pontarotti P."/>
            <person name="Henrissat B."/>
            <person name="Record E."/>
        </authorList>
    </citation>
    <scope>NUCLEOTIDE SEQUENCE [LARGE SCALE GENOMIC DNA]</scope>
    <source>
        <strain evidence="6">BRFM137</strain>
    </source>
</reference>
<dbReference type="InterPro" id="IPR027974">
    <property type="entry name" value="DUF4470"/>
</dbReference>
<keyword evidence="7" id="KW-1185">Reference proteome</keyword>
<dbReference type="OMA" id="LWNVYYH"/>
<evidence type="ECO:0000256" key="1">
    <source>
        <dbReference type="ARBA" id="ARBA00022723"/>
    </source>
</evidence>
<dbReference type="GO" id="GO:0008270">
    <property type="term" value="F:zinc ion binding"/>
    <property type="evidence" value="ECO:0007669"/>
    <property type="project" value="UniProtKB-KW"/>
</dbReference>
<dbReference type="OrthoDB" id="432970at2759"/>
<evidence type="ECO:0000256" key="2">
    <source>
        <dbReference type="ARBA" id="ARBA00022771"/>
    </source>
</evidence>
<sequence>MASPLFWPGVYYFYPIGNTSAVSLTRDIPPGVPADILLLPCGDPRNVLYTVFCEPSQLPRKLDFTCCDYDPGVLARDVLLLAMILDGVPQGAIWDIFLHIYLNDSSLSVLVDHCRSLIASADTLDHWHASSYGATIRMSSAYTLDQLRRIWKLYIETAMPGNRKRELRRVVDVRREAIGLQHKNGLMWSSARSAGPLFIQSGKTYSEHFHHYWETGTTSYTCEALPHANPTFLQSRRGEGFDVHYGTDPMVPFHLAPYFGNHATGTFSVPEMVAAARVQFRNGAKRFAQGHSPRQLTLLCCDAEYTDRQAPTLFDVIDTSNVSDHLGLLNILLATVPLMSSSSSWSGVLYTESLLAHRADATSQIMSILPAALSTLATLFDLIPVDALSGFTTICNTHELISNALTAQAQFHQSITWKRPRSCDAQALQLVDQHPFLDFSSEHLAALLFEVYDQLFAVDDVTRVYKLDINVVQRAALSPYARETFAVFLRFLRSRPFAWFPENRWHEVVALFLKRLQAASRQLLLDNIWHQDLLAQLYRHRVYTYPTFCETLQRPTSRLSQWSTLPTLVRIYLTVPPDKFAVLRSSNTAPTPPLVCAIRASGVFECGFQSVDAVFGDIVDAGTPEQPEIRVREAAGGINAMHSSVIVSFAVATWVLTEAASPNPDALYVDLCVKSTPATARAFMSTLGLRLAVFSAPLSDTKHVHIVPESPLPSYESQQPPADPEIEQDPTMGVQAFTRADLDAGKGSAVLSLTSRLDLRDPDSKAELANGAFPVVNQASPCTIRIRLGRHTQSLMYPLPVVGAQQKTRLARKSSYIEVVVPVAMPFPKKWAMQSNPFPVLHAPIQGKILPWNVHRVALDRLPVMENRSRSRLEGWLNPHIGSQLSQRERRLREQNNRTDVLVLLKDTIHCIMARYAGLQGRAPSRVFALRDEAAGQSDTIFFVDKLRYEVAAHTMVCDAFVLTLTRSLAPIICTRLETMMRRTGGLENVLVYGDELRAWKQLLPALVERCRSSWDHRSDCEYAQRERIPLETAINAGDPLCGCGRGKDAEAMRRETLWKPFAPYVTRIALSPLFAVSYLESVIDPGAASAKDDLERCNACSKKGVDLRRCSRCKRAVYCSQACQKTHWAVHKTACQSSVGGRP</sequence>
<proteinExistence type="predicted"/>
<accession>A0A060SWF7</accession>
<dbReference type="HOGENOM" id="CLU_007974_0_1_1"/>
<dbReference type="Proteomes" id="UP000029665">
    <property type="component" value="Unassembled WGS sequence"/>
</dbReference>
<dbReference type="Pfam" id="PF01753">
    <property type="entry name" value="zf-MYND"/>
    <property type="match status" value="1"/>
</dbReference>
<gene>
    <name evidence="6" type="ORF">BN946_scf184978.g27</name>
</gene>
<keyword evidence="1" id="KW-0479">Metal-binding</keyword>
<evidence type="ECO:0000313" key="7">
    <source>
        <dbReference type="Proteomes" id="UP000029665"/>
    </source>
</evidence>